<evidence type="ECO:0000313" key="4">
    <source>
        <dbReference type="EMBL" id="KAK7420785.1"/>
    </source>
</evidence>
<feature type="domain" description="Xylanolytic transcriptional activator regulatory" evidence="3">
    <location>
        <begin position="351"/>
        <end position="424"/>
    </location>
</feature>
<dbReference type="PANTHER" id="PTHR46910:SF1">
    <property type="entry name" value="MISCELLANEOUS ZN(II)2CYS6 TRANSCRIPTION FACTOR (EUROFUNG)-RELATED"/>
    <property type="match status" value="1"/>
</dbReference>
<keyword evidence="5" id="KW-1185">Reference proteome</keyword>
<keyword evidence="1" id="KW-0539">Nucleus</keyword>
<dbReference type="InterPro" id="IPR007219">
    <property type="entry name" value="XnlR_reg_dom"/>
</dbReference>
<accession>A0ABR1HIQ8</accession>
<feature type="region of interest" description="Disordered" evidence="2">
    <location>
        <begin position="1"/>
        <end position="47"/>
    </location>
</feature>
<proteinExistence type="predicted"/>
<dbReference type="Proteomes" id="UP001498476">
    <property type="component" value="Unassembled WGS sequence"/>
</dbReference>
<dbReference type="EMBL" id="JAZAVJ010000027">
    <property type="protein sequence ID" value="KAK7420785.1"/>
    <property type="molecule type" value="Genomic_DNA"/>
</dbReference>
<organism evidence="4 5">
    <name type="scientific">Neonectria punicea</name>
    <dbReference type="NCBI Taxonomy" id="979145"/>
    <lineage>
        <taxon>Eukaryota</taxon>
        <taxon>Fungi</taxon>
        <taxon>Dikarya</taxon>
        <taxon>Ascomycota</taxon>
        <taxon>Pezizomycotina</taxon>
        <taxon>Sordariomycetes</taxon>
        <taxon>Hypocreomycetidae</taxon>
        <taxon>Hypocreales</taxon>
        <taxon>Nectriaceae</taxon>
        <taxon>Neonectria</taxon>
    </lineage>
</organism>
<reference evidence="4 5" key="1">
    <citation type="journal article" date="2025" name="Microbiol. Resour. Announc.">
        <title>Draft genome sequences for Neonectria magnoliae and Neonectria punicea, canker pathogens of Liriodendron tulipifera and Acer saccharum in West Virginia.</title>
        <authorList>
            <person name="Petronek H.M."/>
            <person name="Kasson M.T."/>
            <person name="Metheny A.M."/>
            <person name="Stauder C.M."/>
            <person name="Lovett B."/>
            <person name="Lynch S.C."/>
            <person name="Garnas J.R."/>
            <person name="Kasson L.R."/>
            <person name="Stajich J.E."/>
        </authorList>
    </citation>
    <scope>NUCLEOTIDE SEQUENCE [LARGE SCALE GENOMIC DNA]</scope>
    <source>
        <strain evidence="4 5">NRRL 64653</strain>
    </source>
</reference>
<comment type="caution">
    <text evidence="4">The sequence shown here is derived from an EMBL/GenBank/DDBJ whole genome shotgun (WGS) entry which is preliminary data.</text>
</comment>
<feature type="compositionally biased region" description="Basic and acidic residues" evidence="2">
    <location>
        <begin position="1"/>
        <end position="10"/>
    </location>
</feature>
<dbReference type="PANTHER" id="PTHR46910">
    <property type="entry name" value="TRANSCRIPTION FACTOR PDR1"/>
    <property type="match status" value="1"/>
</dbReference>
<protein>
    <recommendedName>
        <fullName evidence="3">Xylanolytic transcriptional activator regulatory domain-containing protein</fullName>
    </recommendedName>
</protein>
<evidence type="ECO:0000259" key="3">
    <source>
        <dbReference type="SMART" id="SM00906"/>
    </source>
</evidence>
<dbReference type="SMART" id="SM00906">
    <property type="entry name" value="Fungal_trans"/>
    <property type="match status" value="1"/>
</dbReference>
<sequence length="851" mass="94468">MPSHARDRVAGNEGGGDETDGDKRGQEIVVANTDPSERPAKKPRRGSYISRACKLNNARKPRQPALFEALLIGEVSASDILSRPAHASQSLSPVNHEVLGRLAEVERHLQLLRASTPYSYSLLQRTQRCPPTRISVDGQPKSASAELISALETDGQTFAGELSMTPPLDDEDESMDCSNTASYGMLPEYPSPGSSLHHPTTRRVRGWLESILAQHGVVADEQQWRYDLQHFMEEVHPFYACLHPPKVWETFNDMWEYSALWSVTDAAGRERQRLSLALVFFCLALGRCGMPLTMPDASAAYSSGWGLYSVGMTLLQGGMETSSMATKSLLMPQALVIRVVYLFRLDANQQAARVLALIVSMAHTIGMHRQSTMDTMPAFHNQLYCRTWWVIYMLDRRIAIESGKPYLIQDCNVDTAMPIDLGEEWMTRFATRSETVADLQHDIAAELARDRPPSHVPYTVSMIRYSRVAGKAWDVLYGVKSSNTPMSAIVEHLDTVLSKLLDTAPRDLKYPPEAPSETFSGMSLRWKVKQSLVLFTCCTYLRLLIRRPFVGGSRGSNLTDDDEFEPATVSASLAARILKTHQSIKDDGLKYSFALSHYVTSCTMVMLGQVSREPSLERRYGDLIQAATRSLRLYCHRNWVSGKMTRLVSRLSQLVQRTLANNASDNRSRHSPAGLRQDWGLETQLTPQAEDRDSCQIQHNTRTSILETSDGNDLSIDVNSGARRDQWSDSFAYGNATEALSANAQRNELLGNSWMTGPSTGVQNDWVISDLSFEAIVGGGDESNAPELSRISENERPGTELAGNSISNQSFDESKLSALGLNGVVDLDMDVDLSIMNLWDTSPMLNLDTLG</sequence>
<gene>
    <name evidence="4" type="ORF">QQX98_002589</name>
</gene>
<evidence type="ECO:0000256" key="2">
    <source>
        <dbReference type="SAM" id="MobiDB-lite"/>
    </source>
</evidence>
<evidence type="ECO:0000256" key="1">
    <source>
        <dbReference type="ARBA" id="ARBA00023242"/>
    </source>
</evidence>
<dbReference type="Pfam" id="PF04082">
    <property type="entry name" value="Fungal_trans"/>
    <property type="match status" value="1"/>
</dbReference>
<dbReference type="InterPro" id="IPR050987">
    <property type="entry name" value="AtrR-like"/>
</dbReference>
<evidence type="ECO:0000313" key="5">
    <source>
        <dbReference type="Proteomes" id="UP001498476"/>
    </source>
</evidence>
<name>A0ABR1HIQ8_9HYPO</name>
<dbReference type="CDD" id="cd12148">
    <property type="entry name" value="fungal_TF_MHR"/>
    <property type="match status" value="1"/>
</dbReference>